<dbReference type="FunFam" id="1.10.10.1580:FF:000001">
    <property type="entry name" value="interferon regulatory factor 2-binding protein 2"/>
    <property type="match status" value="1"/>
</dbReference>
<evidence type="ECO:0000313" key="8">
    <source>
        <dbReference type="Proteomes" id="UP000218231"/>
    </source>
</evidence>
<feature type="compositionally biased region" description="Low complexity" evidence="4">
    <location>
        <begin position="265"/>
        <end position="274"/>
    </location>
</feature>
<feature type="compositionally biased region" description="Low complexity" evidence="4">
    <location>
        <begin position="403"/>
        <end position="440"/>
    </location>
</feature>
<dbReference type="Proteomes" id="UP000218231">
    <property type="component" value="Unassembled WGS sequence"/>
</dbReference>
<proteinExistence type="inferred from homology"/>
<feature type="domain" description="Interferon regulatory factor 2-binding protein 1/2-like C3HC4 zinc finger" evidence="6">
    <location>
        <begin position="296"/>
        <end position="367"/>
    </location>
</feature>
<keyword evidence="3" id="KW-0539">Nucleus</keyword>
<protein>
    <submittedName>
        <fullName evidence="7">Uncharacterized protein</fullName>
    </submittedName>
</protein>
<dbReference type="Pfam" id="PF11261">
    <property type="entry name" value="IRF-2BP1_2"/>
    <property type="match status" value="1"/>
</dbReference>
<feature type="region of interest" description="Disordered" evidence="4">
    <location>
        <begin position="80"/>
        <end position="121"/>
    </location>
</feature>
<gene>
    <name evidence="7" type="ORF">WR25_08896</name>
</gene>
<dbReference type="InterPro" id="IPR057414">
    <property type="entry name" value="Zf-C3HC4_IRF-2BP1_2"/>
</dbReference>
<dbReference type="AlphaFoldDB" id="A0A2A2JAV7"/>
<feature type="compositionally biased region" description="Low complexity" evidence="4">
    <location>
        <begin position="94"/>
        <end position="111"/>
    </location>
</feature>
<comment type="caution">
    <text evidence="7">The sequence shown here is derived from an EMBL/GenBank/DDBJ whole genome shotgun (WGS) entry which is preliminary data.</text>
</comment>
<feature type="compositionally biased region" description="Polar residues" evidence="4">
    <location>
        <begin position="384"/>
        <end position="402"/>
    </location>
</feature>
<dbReference type="InterPro" id="IPR044882">
    <property type="entry name" value="I2BP1/2_C3HC4-RING_sf"/>
</dbReference>
<dbReference type="EMBL" id="LIAE01010556">
    <property type="protein sequence ID" value="PAV58908.1"/>
    <property type="molecule type" value="Genomic_DNA"/>
</dbReference>
<evidence type="ECO:0000256" key="3">
    <source>
        <dbReference type="ARBA" id="ARBA00023242"/>
    </source>
</evidence>
<evidence type="ECO:0000259" key="5">
    <source>
        <dbReference type="Pfam" id="PF11261"/>
    </source>
</evidence>
<sequence>MLPTSLNGQAGTGVHSTSIPNGKHTQRQHCYLCDLPRWPWAMCNDYIEPVCRGCCNYEGADRIESVIEAARQMKRMHGFPVSDHHSLTNGSAGGSLKSSSKSQHHSAALHSNSHHPHGHHADIKDLISSASASSISVPATSGAGRISPQRAAAVAAAASIVNPQLPQMPPAQLSQLTEMLAAQQQRLYQLTQRPNQLSMEDLALFRGIPQMNPSSLLHPVPMGFTGLMNGILPSTISAVNNRKRDHEDDIKSEVYGKVQKGDAQTTSVSPTSTHSPDHPTSDRRRFHVPTSTERVLRCTLCNERLEDTHFVQCPSVMAHKFCFPCSRKSIQEQCKSQDLYCPSGEKCPLVGSAMPWAFMQGEIAQILGDEYDEFKRQREAAGLGTTSQITPPQAAVSTNGSGPQTATSATSQQTPQQSSPASTTTSNTSSSSVATTPNML</sequence>
<feature type="region of interest" description="Disordered" evidence="4">
    <location>
        <begin position="383"/>
        <end position="440"/>
    </location>
</feature>
<dbReference type="Gene3D" id="1.10.10.1580">
    <property type="entry name" value="Interferon regulatory factor 2-binding protein"/>
    <property type="match status" value="1"/>
</dbReference>
<feature type="compositionally biased region" description="Polar residues" evidence="4">
    <location>
        <begin position="1"/>
        <end position="20"/>
    </location>
</feature>
<accession>A0A2A2JAV7</accession>
<evidence type="ECO:0000256" key="1">
    <source>
        <dbReference type="ARBA" id="ARBA00004123"/>
    </source>
</evidence>
<dbReference type="SUPFAM" id="SSF57850">
    <property type="entry name" value="RING/U-box"/>
    <property type="match status" value="1"/>
</dbReference>
<feature type="domain" description="Interferon regulatory factor 2-binding protein 1/2-like zinc finger" evidence="5">
    <location>
        <begin position="26"/>
        <end position="77"/>
    </location>
</feature>
<evidence type="ECO:0000313" key="7">
    <source>
        <dbReference type="EMBL" id="PAV58908.1"/>
    </source>
</evidence>
<evidence type="ECO:0000259" key="6">
    <source>
        <dbReference type="Pfam" id="PF25454"/>
    </source>
</evidence>
<dbReference type="GO" id="GO:0003714">
    <property type="term" value="F:transcription corepressor activity"/>
    <property type="evidence" value="ECO:0007669"/>
    <property type="project" value="TreeGrafter"/>
</dbReference>
<dbReference type="InterPro" id="IPR022750">
    <property type="entry name" value="IRF-2BP1_2-like_Znf"/>
</dbReference>
<dbReference type="STRING" id="2018661.A0A2A2JAV7"/>
<evidence type="ECO:0000256" key="4">
    <source>
        <dbReference type="SAM" id="MobiDB-lite"/>
    </source>
</evidence>
<feature type="region of interest" description="Disordered" evidence="4">
    <location>
        <begin position="240"/>
        <end position="288"/>
    </location>
</feature>
<name>A0A2A2JAV7_9BILA</name>
<dbReference type="OrthoDB" id="10065080at2759"/>
<comment type="similarity">
    <text evidence="2">Belongs to the IRF2BP family.</text>
</comment>
<keyword evidence="8" id="KW-1185">Reference proteome</keyword>
<feature type="region of interest" description="Disordered" evidence="4">
    <location>
        <begin position="1"/>
        <end position="24"/>
    </location>
</feature>
<dbReference type="GO" id="GO:0005634">
    <property type="term" value="C:nucleus"/>
    <property type="evidence" value="ECO:0007669"/>
    <property type="project" value="UniProtKB-SubCell"/>
</dbReference>
<reference evidence="7 8" key="1">
    <citation type="journal article" date="2017" name="Curr. Biol.">
        <title>Genome architecture and evolution of a unichromosomal asexual nematode.</title>
        <authorList>
            <person name="Fradin H."/>
            <person name="Zegar C."/>
            <person name="Gutwein M."/>
            <person name="Lucas J."/>
            <person name="Kovtun M."/>
            <person name="Corcoran D."/>
            <person name="Baugh L.R."/>
            <person name="Kiontke K."/>
            <person name="Gunsalus K."/>
            <person name="Fitch D.H."/>
            <person name="Piano F."/>
        </authorList>
    </citation>
    <scope>NUCLEOTIDE SEQUENCE [LARGE SCALE GENOMIC DNA]</scope>
    <source>
        <strain evidence="7">PF1309</strain>
    </source>
</reference>
<dbReference type="GO" id="GO:0006357">
    <property type="term" value="P:regulation of transcription by RNA polymerase II"/>
    <property type="evidence" value="ECO:0007669"/>
    <property type="project" value="TreeGrafter"/>
</dbReference>
<feature type="compositionally biased region" description="Basic and acidic residues" evidence="4">
    <location>
        <begin position="242"/>
        <end position="254"/>
    </location>
</feature>
<comment type="subcellular location">
    <subcellularLocation>
        <location evidence="1">Nucleus</location>
    </subcellularLocation>
</comment>
<dbReference type="PANTHER" id="PTHR10816">
    <property type="entry name" value="MYELIN TRANSCRIPTION FACTOR 1-RELATED"/>
    <property type="match status" value="1"/>
</dbReference>
<dbReference type="Pfam" id="PF25454">
    <property type="entry name" value="zf-C3HC4_IRF-2BP1_2"/>
    <property type="match status" value="1"/>
</dbReference>
<organism evidence="7 8">
    <name type="scientific">Diploscapter pachys</name>
    <dbReference type="NCBI Taxonomy" id="2018661"/>
    <lineage>
        <taxon>Eukaryota</taxon>
        <taxon>Metazoa</taxon>
        <taxon>Ecdysozoa</taxon>
        <taxon>Nematoda</taxon>
        <taxon>Chromadorea</taxon>
        <taxon>Rhabditida</taxon>
        <taxon>Rhabditina</taxon>
        <taxon>Rhabditomorpha</taxon>
        <taxon>Rhabditoidea</taxon>
        <taxon>Rhabditidae</taxon>
        <taxon>Diploscapter</taxon>
    </lineage>
</organism>
<evidence type="ECO:0000256" key="2">
    <source>
        <dbReference type="ARBA" id="ARBA00010802"/>
    </source>
</evidence>
<dbReference type="PANTHER" id="PTHR10816:SF19">
    <property type="entry name" value="PROTEIN INTERACTING WITH TTK69 AND SIN3A, ISOFORM D"/>
    <property type="match status" value="1"/>
</dbReference>